<evidence type="ECO:0000259" key="1">
    <source>
        <dbReference type="Pfam" id="PF19054"/>
    </source>
</evidence>
<dbReference type="Proteomes" id="UP000295281">
    <property type="component" value="Unassembled WGS sequence"/>
</dbReference>
<organism evidence="2 3">
    <name type="scientific">Actinorugispora endophytica</name>
    <dbReference type="NCBI Taxonomy" id="1605990"/>
    <lineage>
        <taxon>Bacteria</taxon>
        <taxon>Bacillati</taxon>
        <taxon>Actinomycetota</taxon>
        <taxon>Actinomycetes</taxon>
        <taxon>Streptosporangiales</taxon>
        <taxon>Nocardiopsidaceae</taxon>
        <taxon>Actinorugispora</taxon>
    </lineage>
</organism>
<evidence type="ECO:0000313" key="3">
    <source>
        <dbReference type="Proteomes" id="UP000295281"/>
    </source>
</evidence>
<evidence type="ECO:0000313" key="2">
    <source>
        <dbReference type="EMBL" id="TDQ53789.1"/>
    </source>
</evidence>
<feature type="domain" description="DUF5753" evidence="1">
    <location>
        <begin position="47"/>
        <end position="223"/>
    </location>
</feature>
<name>A0A4R6V4P7_9ACTN</name>
<accession>A0A4R6V4P7</accession>
<dbReference type="Pfam" id="PF19054">
    <property type="entry name" value="DUF5753"/>
    <property type="match status" value="1"/>
</dbReference>
<keyword evidence="3" id="KW-1185">Reference proteome</keyword>
<gene>
    <name evidence="2" type="ORF">EV190_103240</name>
</gene>
<dbReference type="InterPro" id="IPR043917">
    <property type="entry name" value="DUF5753"/>
</dbReference>
<dbReference type="AlphaFoldDB" id="A0A4R6V4P7"/>
<dbReference type="EMBL" id="SNYN01000003">
    <property type="protein sequence ID" value="TDQ53789.1"/>
    <property type="molecule type" value="Genomic_DNA"/>
</dbReference>
<protein>
    <recommendedName>
        <fullName evidence="1">DUF5753 domain-containing protein</fullName>
    </recommendedName>
</protein>
<comment type="caution">
    <text evidence="2">The sequence shown here is derived from an EMBL/GenBank/DDBJ whole genome shotgun (WGS) entry which is preliminary data.</text>
</comment>
<sequence length="230" mass="25562">MLSAMERGVRGIKREYLDRIDSALGTGGALADLWDRTLDSGLPAWCRRVVDVEQAASEIRTYHPLLVPGLLQTEEYARHVLLVSRPKDTAAEIDVLVREHMRRQAVLDRERPPRLLVVLEEGVLRRPTGGRELMRRQLGRLLEACDHPGTAIQVVPYESEHHPGLSNAFTLFTVPGKETVLHVETRRPGAPTSDPETVDDHVELFGDLRGAALPLRTSRRLVAEALGGSP</sequence>
<reference evidence="2 3" key="1">
    <citation type="submission" date="2019-03" db="EMBL/GenBank/DDBJ databases">
        <title>Genomic Encyclopedia of Type Strains, Phase IV (KMG-IV): sequencing the most valuable type-strain genomes for metagenomic binning, comparative biology and taxonomic classification.</title>
        <authorList>
            <person name="Goeker M."/>
        </authorList>
    </citation>
    <scope>NUCLEOTIDE SEQUENCE [LARGE SCALE GENOMIC DNA]</scope>
    <source>
        <strain evidence="2 3">DSM 46770</strain>
    </source>
</reference>
<proteinExistence type="predicted"/>